<proteinExistence type="predicted"/>
<dbReference type="AlphaFoldDB" id="A0A6G1JGX2"/>
<sequence>MQSVEQFFYALHEICDKLFRITRHPSPSFLPSFCVICSELKRICIRMKSTGPFHRSSDHIRMAKRRGASSETLEQMRAKKKAKKEERGRHVLTLAAFLEFMWRGALKHVNAHPWTSILETLCRTPSDELEDTLRLAHEYTIRTFQAFLRPEHPFVLASWSRFFKCWDEKRLVLEPTTGLSEQFRLSLLYEYAFASWHHSNDQGLKLALARRLQQRSYEMQPATGPIRYNTATKATHLATTMLGAYYIQKQNREGQPELKRAIDLLQEGDADCKARAFTLCTALLGFKREPLSILATVFNTMHRFVFLTTIFAFATCCSSSTQKFRHWFPKYERHWLNASEICTTQLNDYWTANRTRHHATCAVATDCILKNTTETIKSNMASAAIFLGLTPSILALIGPSVMDLSLLSARLPILAILLALASPAVNSLYCFRGAESSEEISRASTSAIARDWHHWTKNRSPLAKTAIRLAEYMIVGGLLVNTIQVSIDLDLRSVSGWRCGQMHMPLMWCLLSLAVHAMGILAVHLRHRKPPTSITFQAPALPEKRGFLRSVRWKTRIMLLGSRRWESLARGQDSRVGEVLLWLASLTGIGHMVFGMLVFSSLIFVGALDGLPVLARYAVSAAICQAIMLLELAGMRLDLASVEVTPTTESKATLNTK</sequence>
<evidence type="ECO:0000313" key="3">
    <source>
        <dbReference type="Proteomes" id="UP000799291"/>
    </source>
</evidence>
<keyword evidence="1" id="KW-1133">Transmembrane helix</keyword>
<feature type="transmembrane region" description="Helical" evidence="1">
    <location>
        <begin position="304"/>
        <end position="321"/>
    </location>
</feature>
<feature type="transmembrane region" description="Helical" evidence="1">
    <location>
        <begin position="380"/>
        <end position="399"/>
    </location>
</feature>
<dbReference type="EMBL" id="MU005572">
    <property type="protein sequence ID" value="KAF2689802.1"/>
    <property type="molecule type" value="Genomic_DNA"/>
</dbReference>
<evidence type="ECO:0000256" key="1">
    <source>
        <dbReference type="SAM" id="Phobius"/>
    </source>
</evidence>
<keyword evidence="1" id="KW-0812">Transmembrane</keyword>
<feature type="transmembrane region" description="Helical" evidence="1">
    <location>
        <begin position="614"/>
        <end position="633"/>
    </location>
</feature>
<evidence type="ECO:0000313" key="2">
    <source>
        <dbReference type="EMBL" id="KAF2689802.1"/>
    </source>
</evidence>
<feature type="transmembrane region" description="Helical" evidence="1">
    <location>
        <begin position="579"/>
        <end position="608"/>
    </location>
</feature>
<reference evidence="2" key="1">
    <citation type="journal article" date="2020" name="Stud. Mycol.">
        <title>101 Dothideomycetes genomes: a test case for predicting lifestyles and emergence of pathogens.</title>
        <authorList>
            <person name="Haridas S."/>
            <person name="Albert R."/>
            <person name="Binder M."/>
            <person name="Bloem J."/>
            <person name="Labutti K."/>
            <person name="Salamov A."/>
            <person name="Andreopoulos B."/>
            <person name="Baker S."/>
            <person name="Barry K."/>
            <person name="Bills G."/>
            <person name="Bluhm B."/>
            <person name="Cannon C."/>
            <person name="Castanera R."/>
            <person name="Culley D."/>
            <person name="Daum C."/>
            <person name="Ezra D."/>
            <person name="Gonzalez J."/>
            <person name="Henrissat B."/>
            <person name="Kuo A."/>
            <person name="Liang C."/>
            <person name="Lipzen A."/>
            <person name="Lutzoni F."/>
            <person name="Magnuson J."/>
            <person name="Mondo S."/>
            <person name="Nolan M."/>
            <person name="Ohm R."/>
            <person name="Pangilinan J."/>
            <person name="Park H.-J."/>
            <person name="Ramirez L."/>
            <person name="Alfaro M."/>
            <person name="Sun H."/>
            <person name="Tritt A."/>
            <person name="Yoshinaga Y."/>
            <person name="Zwiers L.-H."/>
            <person name="Turgeon B."/>
            <person name="Goodwin S."/>
            <person name="Spatafora J."/>
            <person name="Crous P."/>
            <person name="Grigoriev I."/>
        </authorList>
    </citation>
    <scope>NUCLEOTIDE SEQUENCE</scope>
    <source>
        <strain evidence="2">CBS 122367</strain>
    </source>
</reference>
<feature type="transmembrane region" description="Helical" evidence="1">
    <location>
        <begin position="411"/>
        <end position="431"/>
    </location>
</feature>
<protein>
    <submittedName>
        <fullName evidence="2">Uncharacterized protein</fullName>
    </submittedName>
</protein>
<organism evidence="2 3">
    <name type="scientific">Lentithecium fluviatile CBS 122367</name>
    <dbReference type="NCBI Taxonomy" id="1168545"/>
    <lineage>
        <taxon>Eukaryota</taxon>
        <taxon>Fungi</taxon>
        <taxon>Dikarya</taxon>
        <taxon>Ascomycota</taxon>
        <taxon>Pezizomycotina</taxon>
        <taxon>Dothideomycetes</taxon>
        <taxon>Pleosporomycetidae</taxon>
        <taxon>Pleosporales</taxon>
        <taxon>Massarineae</taxon>
        <taxon>Lentitheciaceae</taxon>
        <taxon>Lentithecium</taxon>
    </lineage>
</organism>
<name>A0A6G1JGX2_9PLEO</name>
<keyword evidence="1" id="KW-0472">Membrane</keyword>
<keyword evidence="3" id="KW-1185">Reference proteome</keyword>
<feature type="transmembrane region" description="Helical" evidence="1">
    <location>
        <begin position="505"/>
        <end position="525"/>
    </location>
</feature>
<dbReference type="Proteomes" id="UP000799291">
    <property type="component" value="Unassembled WGS sequence"/>
</dbReference>
<feature type="transmembrane region" description="Helical" evidence="1">
    <location>
        <begin position="466"/>
        <end position="485"/>
    </location>
</feature>
<dbReference type="OrthoDB" id="3009728at2759"/>
<accession>A0A6G1JGX2</accession>
<gene>
    <name evidence="2" type="ORF">K458DRAFT_427891</name>
</gene>